<dbReference type="InterPro" id="IPR036047">
    <property type="entry name" value="F-box-like_dom_sf"/>
</dbReference>
<proteinExistence type="predicted"/>
<dbReference type="Gene3D" id="1.20.1280.50">
    <property type="match status" value="1"/>
</dbReference>
<dbReference type="InterPro" id="IPR001810">
    <property type="entry name" value="F-box_dom"/>
</dbReference>
<dbReference type="AlphaFoldDB" id="A0ABC9AIY1"/>
<organism evidence="2 3">
    <name type="scientific">Urochloa decumbens</name>
    <dbReference type="NCBI Taxonomy" id="240449"/>
    <lineage>
        <taxon>Eukaryota</taxon>
        <taxon>Viridiplantae</taxon>
        <taxon>Streptophyta</taxon>
        <taxon>Embryophyta</taxon>
        <taxon>Tracheophyta</taxon>
        <taxon>Spermatophyta</taxon>
        <taxon>Magnoliopsida</taxon>
        <taxon>Liliopsida</taxon>
        <taxon>Poales</taxon>
        <taxon>Poaceae</taxon>
        <taxon>PACMAD clade</taxon>
        <taxon>Panicoideae</taxon>
        <taxon>Panicodae</taxon>
        <taxon>Paniceae</taxon>
        <taxon>Melinidinae</taxon>
        <taxon>Urochloa</taxon>
    </lineage>
</organism>
<dbReference type="Proteomes" id="UP001497457">
    <property type="component" value="Chromosome 21rd"/>
</dbReference>
<protein>
    <recommendedName>
        <fullName evidence="1">F-box domain-containing protein</fullName>
    </recommendedName>
</protein>
<dbReference type="EMBL" id="OZ075131">
    <property type="protein sequence ID" value="CAL4980823.1"/>
    <property type="molecule type" value="Genomic_DNA"/>
</dbReference>
<evidence type="ECO:0000313" key="2">
    <source>
        <dbReference type="EMBL" id="CAL4980823.1"/>
    </source>
</evidence>
<evidence type="ECO:0000313" key="3">
    <source>
        <dbReference type="Proteomes" id="UP001497457"/>
    </source>
</evidence>
<name>A0ABC9AIY1_9POAL</name>
<keyword evidence="3" id="KW-1185">Reference proteome</keyword>
<accession>A0ABC9AIY1</accession>
<gene>
    <name evidence="2" type="ORF">URODEC1_LOCUS55845</name>
</gene>
<sequence>MERLPEDTVAAILLRLPSKSVLRAGAACKAWRRITTAPHFVAARAPPPASIIVCTDLDGSPWPHLALDAVPVSSSDSEDGAAGRRRLVRYPNTPLHIKPHCLLLASCEGVLLFATGAGCYLLCNPVTRRWAEMPRLAGEYSKEIDFEYAFYHHRPSGEFRLLCCSLRRRAWFVVSTGAGAAEPRILKANAANDPGLITQFIDSLFMATAVPVALHGNLHWPPRWTTIMVFDMVSETFSQMPGPPSGTPKRVKLFEMGGLLAAADFGEKELVDLWVLEDYAAGLWVRRHWVASPWDHGKGRPRNHSGMQSVAAAGDGKGNVILGNNKGLAVYDVRETAAVRSVVDSVLRRELVSNHVFKGSMVEHACFATPPSADLPFIHSWS</sequence>
<feature type="domain" description="F-box" evidence="1">
    <location>
        <begin position="1"/>
        <end position="45"/>
    </location>
</feature>
<dbReference type="Pfam" id="PF12937">
    <property type="entry name" value="F-box-like"/>
    <property type="match status" value="1"/>
</dbReference>
<dbReference type="PANTHER" id="PTHR31672:SF2">
    <property type="entry name" value="F-BOX DOMAIN-CONTAINING PROTEIN"/>
    <property type="match status" value="1"/>
</dbReference>
<reference evidence="3" key="1">
    <citation type="submission" date="2024-06" db="EMBL/GenBank/DDBJ databases">
        <authorList>
            <person name="Ryan C."/>
        </authorList>
    </citation>
    <scope>NUCLEOTIDE SEQUENCE [LARGE SCALE GENOMIC DNA]</scope>
</reference>
<dbReference type="InterPro" id="IPR013187">
    <property type="entry name" value="F-box-assoc_dom_typ3"/>
</dbReference>
<reference evidence="2 3" key="2">
    <citation type="submission" date="2024-10" db="EMBL/GenBank/DDBJ databases">
        <authorList>
            <person name="Ryan C."/>
        </authorList>
    </citation>
    <scope>NUCLEOTIDE SEQUENCE [LARGE SCALE GENOMIC DNA]</scope>
</reference>
<dbReference type="Pfam" id="PF08268">
    <property type="entry name" value="FBA_3"/>
    <property type="match status" value="1"/>
</dbReference>
<dbReference type="PROSITE" id="PS50181">
    <property type="entry name" value="FBOX"/>
    <property type="match status" value="1"/>
</dbReference>
<dbReference type="PANTHER" id="PTHR31672">
    <property type="entry name" value="BNACNNG10540D PROTEIN"/>
    <property type="match status" value="1"/>
</dbReference>
<evidence type="ECO:0000259" key="1">
    <source>
        <dbReference type="PROSITE" id="PS50181"/>
    </source>
</evidence>
<dbReference type="SUPFAM" id="SSF81383">
    <property type="entry name" value="F-box domain"/>
    <property type="match status" value="1"/>
</dbReference>
<dbReference type="InterPro" id="IPR050796">
    <property type="entry name" value="SCF_F-box_component"/>
</dbReference>